<feature type="binding site" evidence="11">
    <location>
        <position position="32"/>
    </location>
    <ligand>
        <name>NADPH</name>
        <dbReference type="ChEBI" id="CHEBI:57783"/>
    </ligand>
</feature>
<keyword evidence="3 11" id="KW-0444">Lipid biosynthesis</keyword>
<dbReference type="NCBIfam" id="NF011212">
    <property type="entry name" value="PRK14619.1"/>
    <property type="match status" value="1"/>
</dbReference>
<evidence type="ECO:0000256" key="3">
    <source>
        <dbReference type="ARBA" id="ARBA00022516"/>
    </source>
</evidence>
<evidence type="ECO:0000259" key="17">
    <source>
        <dbReference type="Pfam" id="PF01210"/>
    </source>
</evidence>
<dbReference type="InterPro" id="IPR036291">
    <property type="entry name" value="NAD(P)-bd_dom_sf"/>
</dbReference>
<comment type="catalytic activity">
    <reaction evidence="11">
        <text>sn-glycerol 3-phosphate + NAD(+) = dihydroxyacetone phosphate + NADH + H(+)</text>
        <dbReference type="Rhea" id="RHEA:11092"/>
        <dbReference type="ChEBI" id="CHEBI:15378"/>
        <dbReference type="ChEBI" id="CHEBI:57540"/>
        <dbReference type="ChEBI" id="CHEBI:57597"/>
        <dbReference type="ChEBI" id="CHEBI:57642"/>
        <dbReference type="ChEBI" id="CHEBI:57945"/>
        <dbReference type="EC" id="1.1.1.94"/>
    </reaction>
</comment>
<feature type="binding site" evidence="14">
    <location>
        <position position="115"/>
    </location>
    <ligand>
        <name>NAD(+)</name>
        <dbReference type="ChEBI" id="CHEBI:57540"/>
    </ligand>
</feature>
<dbReference type="Pfam" id="PF07479">
    <property type="entry name" value="NAD_Gly3P_dh_C"/>
    <property type="match status" value="1"/>
</dbReference>
<dbReference type="InterPro" id="IPR008927">
    <property type="entry name" value="6-PGluconate_DH-like_C_sf"/>
</dbReference>
<feature type="binding site" evidence="11">
    <location>
        <position position="31"/>
    </location>
    <ligand>
        <name>NADPH</name>
        <dbReference type="ChEBI" id="CHEBI:57783"/>
    </ligand>
</feature>
<dbReference type="GO" id="GO:0005975">
    <property type="term" value="P:carbohydrate metabolic process"/>
    <property type="evidence" value="ECO:0007669"/>
    <property type="project" value="InterPro"/>
</dbReference>
<dbReference type="NCBIfam" id="NF000942">
    <property type="entry name" value="PRK00094.1-4"/>
    <property type="match status" value="1"/>
</dbReference>
<keyword evidence="5 11" id="KW-0521">NADP</keyword>
<evidence type="ECO:0000256" key="11">
    <source>
        <dbReference type="HAMAP-Rule" id="MF_00394"/>
    </source>
</evidence>
<dbReference type="SUPFAM" id="SSF48179">
    <property type="entry name" value="6-phosphogluconate dehydrogenase C-terminal domain-like"/>
    <property type="match status" value="1"/>
</dbReference>
<feature type="binding site" evidence="11">
    <location>
        <position position="230"/>
    </location>
    <ligand>
        <name>NADPH</name>
        <dbReference type="ChEBI" id="CHEBI:57783"/>
    </ligand>
</feature>
<dbReference type="GO" id="GO:0047952">
    <property type="term" value="F:glycerol-3-phosphate dehydrogenase [NAD(P)+] activity"/>
    <property type="evidence" value="ECO:0007669"/>
    <property type="project" value="UniProtKB-UniRule"/>
</dbReference>
<feature type="binding site" evidence="11">
    <location>
        <position position="77"/>
    </location>
    <ligand>
        <name>NADPH</name>
        <dbReference type="ChEBI" id="CHEBI:57783"/>
    </ligand>
</feature>
<dbReference type="PANTHER" id="PTHR11728:SF1">
    <property type="entry name" value="GLYCEROL-3-PHOSPHATE DEHYDROGENASE [NAD(+)] 2, CHLOROPLASTIC"/>
    <property type="match status" value="1"/>
</dbReference>
<evidence type="ECO:0000256" key="15">
    <source>
        <dbReference type="RuleBase" id="RU000437"/>
    </source>
</evidence>
<keyword evidence="2 11" id="KW-0963">Cytoplasm</keyword>
<keyword evidence="6 11" id="KW-0560">Oxidoreductase</keyword>
<dbReference type="RefSeq" id="WP_264325502.1">
    <property type="nucleotide sequence ID" value="NZ_JADEXQ010000041.1"/>
</dbReference>
<proteinExistence type="inferred from homology"/>
<dbReference type="GO" id="GO:0046167">
    <property type="term" value="P:glycerol-3-phosphate biosynthetic process"/>
    <property type="evidence" value="ECO:0007669"/>
    <property type="project" value="UniProtKB-UniRule"/>
</dbReference>
<dbReference type="EMBL" id="JADEXQ010000041">
    <property type="protein sequence ID" value="MBE9030673.1"/>
    <property type="molecule type" value="Genomic_DNA"/>
</dbReference>
<keyword evidence="10 11" id="KW-1208">Phospholipid metabolism</keyword>
<feature type="binding site" evidence="11">
    <location>
        <position position="166"/>
    </location>
    <ligand>
        <name>sn-glycerol 3-phosphate</name>
        <dbReference type="ChEBI" id="CHEBI:57597"/>
    </ligand>
</feature>
<evidence type="ECO:0000256" key="4">
    <source>
        <dbReference type="ARBA" id="ARBA00022741"/>
    </source>
</evidence>
<gene>
    <name evidence="11" type="primary">gpsA</name>
    <name evidence="19" type="ORF">IQ266_13120</name>
</gene>
<keyword evidence="9 11" id="KW-0594">Phospholipid biosynthesis</keyword>
<organism evidence="19 20">
    <name type="scientific">Romeriopsis navalis LEGE 11480</name>
    <dbReference type="NCBI Taxonomy" id="2777977"/>
    <lineage>
        <taxon>Bacteria</taxon>
        <taxon>Bacillati</taxon>
        <taxon>Cyanobacteriota</taxon>
        <taxon>Cyanophyceae</taxon>
        <taxon>Leptolyngbyales</taxon>
        <taxon>Leptolyngbyaceae</taxon>
        <taxon>Romeriopsis</taxon>
        <taxon>Romeriopsis navalis</taxon>
    </lineage>
</organism>
<feature type="binding site" evidence="13">
    <location>
        <position position="77"/>
    </location>
    <ligand>
        <name>substrate</name>
    </ligand>
</feature>
<keyword evidence="8 11" id="KW-0443">Lipid metabolism</keyword>
<evidence type="ECO:0000256" key="6">
    <source>
        <dbReference type="ARBA" id="ARBA00023002"/>
    </source>
</evidence>
<dbReference type="GO" id="GO:0046168">
    <property type="term" value="P:glycerol-3-phosphate catabolic process"/>
    <property type="evidence" value="ECO:0007669"/>
    <property type="project" value="InterPro"/>
</dbReference>
<feature type="domain" description="Glycerol-3-phosphate dehydrogenase NAD-dependent C-terminal" evidence="18">
    <location>
        <begin position="155"/>
        <end position="295"/>
    </location>
</feature>
<dbReference type="PIRSF" id="PIRSF000114">
    <property type="entry name" value="Glycerol-3-P_dh"/>
    <property type="match status" value="1"/>
</dbReference>
<dbReference type="EC" id="1.1.1.94" evidence="11"/>
<evidence type="ECO:0000313" key="20">
    <source>
        <dbReference type="Proteomes" id="UP000625316"/>
    </source>
</evidence>
<feature type="binding site" evidence="14">
    <location>
        <position position="230"/>
    </location>
    <ligand>
        <name>NAD(+)</name>
        <dbReference type="ChEBI" id="CHEBI:57540"/>
    </ligand>
</feature>
<comment type="pathway">
    <text evidence="11">Membrane lipid metabolism; glycerophospholipid metabolism.</text>
</comment>
<feature type="binding site" evidence="11">
    <location>
        <position position="231"/>
    </location>
    <ligand>
        <name>sn-glycerol 3-phosphate</name>
        <dbReference type="ChEBI" id="CHEBI:57597"/>
    </ligand>
</feature>
<evidence type="ECO:0000256" key="12">
    <source>
        <dbReference type="PIRSR" id="PIRSR000114-1"/>
    </source>
</evidence>
<evidence type="ECO:0000256" key="16">
    <source>
        <dbReference type="RuleBase" id="RU000439"/>
    </source>
</evidence>
<feature type="binding site" evidence="11">
    <location>
        <position position="77"/>
    </location>
    <ligand>
        <name>sn-glycerol 3-phosphate</name>
        <dbReference type="ChEBI" id="CHEBI:57597"/>
    </ligand>
</feature>
<dbReference type="InterPro" id="IPR006168">
    <property type="entry name" value="G3P_DH_NAD-dep"/>
</dbReference>
<comment type="caution">
    <text evidence="19">The sequence shown here is derived from an EMBL/GenBank/DDBJ whole genome shotgun (WGS) entry which is preliminary data.</text>
</comment>
<evidence type="ECO:0000256" key="2">
    <source>
        <dbReference type="ARBA" id="ARBA00022490"/>
    </source>
</evidence>
<sequence>MHITVIGAGAWGSTLAALAAENDHQITLWSRRLGTPLLEAVSQADVILCAISMQGVREISAQLAGLASDVIILSATKGLDLATATVDTLPLLPSQLWQAAFPDNPIVVLSGPNLATEIQQGLPAATVAASDNLAAAKTMQSIFSSHRFRVYANPDRIGVELCGALKNVIAIAVGTCDGLNLGTNAKSALITRGLAEMTKLGSLWQIEFSTFYGLAGLGDLMATCSSAFSRNYQVGYALGQGQTIEQILHNLQGTAEGINTTAVLLQLANQQQIELPIAQQVGQLLNHTTTPQLAMQTLMERQVGIEHSPD</sequence>
<dbReference type="GO" id="GO:0006650">
    <property type="term" value="P:glycerophospholipid metabolic process"/>
    <property type="evidence" value="ECO:0007669"/>
    <property type="project" value="UniProtKB-UniRule"/>
</dbReference>
<feature type="binding site" evidence="11">
    <location>
        <position position="256"/>
    </location>
    <ligand>
        <name>NADPH</name>
        <dbReference type="ChEBI" id="CHEBI:57783"/>
    </ligand>
</feature>
<dbReference type="InterPro" id="IPR006109">
    <property type="entry name" value="G3P_DH_NAD-dep_C"/>
</dbReference>
<feature type="binding site" evidence="11">
    <location>
        <position position="229"/>
    </location>
    <ligand>
        <name>sn-glycerol 3-phosphate</name>
        <dbReference type="ChEBI" id="CHEBI:57597"/>
    </ligand>
</feature>
<evidence type="ECO:0000259" key="18">
    <source>
        <dbReference type="Pfam" id="PF07479"/>
    </source>
</evidence>
<evidence type="ECO:0000256" key="9">
    <source>
        <dbReference type="ARBA" id="ARBA00023209"/>
    </source>
</evidence>
<feature type="binding site" evidence="14">
    <location>
        <begin position="7"/>
        <end position="12"/>
    </location>
    <ligand>
        <name>NAD(+)</name>
        <dbReference type="ChEBI" id="CHEBI:57540"/>
    </ligand>
</feature>
<dbReference type="GO" id="GO:0005829">
    <property type="term" value="C:cytosol"/>
    <property type="evidence" value="ECO:0007669"/>
    <property type="project" value="TreeGrafter"/>
</dbReference>
<dbReference type="Pfam" id="PF01210">
    <property type="entry name" value="NAD_Gly3P_dh_N"/>
    <property type="match status" value="2"/>
</dbReference>
<dbReference type="Gene3D" id="3.40.50.720">
    <property type="entry name" value="NAD(P)-binding Rossmann-like Domain"/>
    <property type="match status" value="2"/>
</dbReference>
<dbReference type="SUPFAM" id="SSF51735">
    <property type="entry name" value="NAD(P)-binding Rossmann-fold domains"/>
    <property type="match status" value="1"/>
</dbReference>
<comment type="caution">
    <text evidence="11">Lacks conserved residue(s) required for the propagation of feature annotation.</text>
</comment>
<comment type="function">
    <text evidence="11">Catalyzes the reduction of the glycolytic intermediate dihydroxyacetone phosphate (DHAP) to sn-glycerol 3-phosphate (G3P), the key precursor for phospholipid synthesis.</text>
</comment>
<dbReference type="PRINTS" id="PR00077">
    <property type="entry name" value="GPDHDRGNASE"/>
</dbReference>
<keyword evidence="4 11" id="KW-0547">Nucleotide-binding</keyword>
<dbReference type="InterPro" id="IPR013328">
    <property type="entry name" value="6PGD_dom2"/>
</dbReference>
<keyword evidence="7 11" id="KW-0520">NAD</keyword>
<accession>A0A928VL93</accession>
<evidence type="ECO:0000313" key="19">
    <source>
        <dbReference type="EMBL" id="MBE9030673.1"/>
    </source>
</evidence>
<evidence type="ECO:0000256" key="13">
    <source>
        <dbReference type="PIRSR" id="PIRSR000114-2"/>
    </source>
</evidence>
<reference evidence="19" key="1">
    <citation type="submission" date="2020-10" db="EMBL/GenBank/DDBJ databases">
        <authorList>
            <person name="Castelo-Branco R."/>
            <person name="Eusebio N."/>
            <person name="Adriana R."/>
            <person name="Vieira A."/>
            <person name="Brugerolle De Fraissinette N."/>
            <person name="Rezende De Castro R."/>
            <person name="Schneider M.P."/>
            <person name="Vasconcelos V."/>
            <person name="Leao P.N."/>
        </authorList>
    </citation>
    <scope>NUCLEOTIDE SEQUENCE</scope>
    <source>
        <strain evidence="19">LEGE 11480</strain>
    </source>
</reference>
<evidence type="ECO:0000256" key="10">
    <source>
        <dbReference type="ARBA" id="ARBA00023264"/>
    </source>
</evidence>
<feature type="binding site" evidence="11">
    <location>
        <position position="11"/>
    </location>
    <ligand>
        <name>NADPH</name>
        <dbReference type="ChEBI" id="CHEBI:57783"/>
    </ligand>
</feature>
<feature type="binding site" evidence="13">
    <location>
        <begin position="230"/>
        <end position="231"/>
    </location>
    <ligand>
        <name>substrate</name>
    </ligand>
</feature>
<dbReference type="PANTHER" id="PTHR11728">
    <property type="entry name" value="GLYCEROL-3-PHOSPHATE DEHYDROGENASE"/>
    <property type="match status" value="1"/>
</dbReference>
<feature type="active site" description="Proton acceptor" evidence="11 12">
    <location>
        <position position="166"/>
    </location>
</feature>
<feature type="binding site" evidence="11">
    <location>
        <position position="115"/>
    </location>
    <ligand>
        <name>NADPH</name>
        <dbReference type="ChEBI" id="CHEBI:57783"/>
    </ligand>
</feature>
<keyword evidence="20" id="KW-1185">Reference proteome</keyword>
<dbReference type="Gene3D" id="1.10.1040.10">
    <property type="entry name" value="N-(1-d-carboxylethyl)-l-norvaline Dehydrogenase, domain 2"/>
    <property type="match status" value="1"/>
</dbReference>
<dbReference type="FunFam" id="1.10.1040.10:FF:000001">
    <property type="entry name" value="Glycerol-3-phosphate dehydrogenase [NAD(P)+]"/>
    <property type="match status" value="1"/>
</dbReference>
<dbReference type="GO" id="GO:0051287">
    <property type="term" value="F:NAD binding"/>
    <property type="evidence" value="ECO:0007669"/>
    <property type="project" value="InterPro"/>
</dbReference>
<dbReference type="FunFam" id="3.40.50.720:FF:001174">
    <property type="entry name" value="Glycerol-3-phosphate dehydrogenase [NAD(P)+]"/>
    <property type="match status" value="1"/>
</dbReference>
<comment type="subcellular location">
    <subcellularLocation>
        <location evidence="11">Cytoplasm</location>
    </subcellularLocation>
</comment>
<name>A0A928VL93_9CYAN</name>
<evidence type="ECO:0000256" key="8">
    <source>
        <dbReference type="ARBA" id="ARBA00023098"/>
    </source>
</evidence>
<evidence type="ECO:0000256" key="5">
    <source>
        <dbReference type="ARBA" id="ARBA00022857"/>
    </source>
</evidence>
<comment type="similarity">
    <text evidence="1 11 15">Belongs to the NAD-dependent glycerol-3-phosphate dehydrogenase family.</text>
</comment>
<dbReference type="HAMAP" id="MF_00394">
    <property type="entry name" value="NAD_Glyc3P_dehydrog"/>
    <property type="match status" value="1"/>
</dbReference>
<dbReference type="NCBIfam" id="NF000940">
    <property type="entry name" value="PRK00094.1-2"/>
    <property type="match status" value="1"/>
</dbReference>
<comment type="catalytic activity">
    <reaction evidence="11 16">
        <text>sn-glycerol 3-phosphate + NADP(+) = dihydroxyacetone phosphate + NADPH + H(+)</text>
        <dbReference type="Rhea" id="RHEA:11096"/>
        <dbReference type="ChEBI" id="CHEBI:15378"/>
        <dbReference type="ChEBI" id="CHEBI:57597"/>
        <dbReference type="ChEBI" id="CHEBI:57642"/>
        <dbReference type="ChEBI" id="CHEBI:57783"/>
        <dbReference type="ChEBI" id="CHEBI:58349"/>
        <dbReference type="EC" id="1.1.1.94"/>
    </reaction>
</comment>
<dbReference type="Proteomes" id="UP000625316">
    <property type="component" value="Unassembled WGS sequence"/>
</dbReference>
<feature type="domain" description="Glycerol-3-phosphate dehydrogenase NAD-dependent N-terminal" evidence="17">
    <location>
        <begin position="3"/>
        <end position="32"/>
    </location>
</feature>
<dbReference type="GO" id="GO:0008654">
    <property type="term" value="P:phospholipid biosynthetic process"/>
    <property type="evidence" value="ECO:0007669"/>
    <property type="project" value="UniProtKB-KW"/>
</dbReference>
<protein>
    <recommendedName>
        <fullName evidence="11">Glycerol-3-phosphate dehydrogenase [NAD(P)+]</fullName>
        <ecNumber evidence="11">1.1.1.94</ecNumber>
    </recommendedName>
    <alternativeName>
        <fullName evidence="11">NAD(P)(+)-dependent glycerol-3-phosphate dehydrogenase</fullName>
    </alternativeName>
    <alternativeName>
        <fullName evidence="11">NAD(P)H-dependent dihydroxyacetone-phosphate reductase</fullName>
    </alternativeName>
</protein>
<dbReference type="AlphaFoldDB" id="A0A928VL93"/>
<dbReference type="InterPro" id="IPR011128">
    <property type="entry name" value="G3P_DH_NAD-dep_N"/>
</dbReference>
<evidence type="ECO:0000256" key="14">
    <source>
        <dbReference type="PIRSR" id="PIRSR000114-3"/>
    </source>
</evidence>
<evidence type="ECO:0000256" key="7">
    <source>
        <dbReference type="ARBA" id="ARBA00023027"/>
    </source>
</evidence>
<feature type="binding site" evidence="11">
    <location>
        <position position="219"/>
    </location>
    <ligand>
        <name>sn-glycerol 3-phosphate</name>
        <dbReference type="ChEBI" id="CHEBI:57597"/>
    </ligand>
</feature>
<feature type="binding site" evidence="11">
    <location>
        <position position="230"/>
    </location>
    <ligand>
        <name>sn-glycerol 3-phosphate</name>
        <dbReference type="ChEBI" id="CHEBI:57597"/>
    </ligand>
</feature>
<feature type="domain" description="Glycerol-3-phosphate dehydrogenase NAD-dependent N-terminal" evidence="17">
    <location>
        <begin position="37"/>
        <end position="135"/>
    </location>
</feature>
<evidence type="ECO:0000256" key="1">
    <source>
        <dbReference type="ARBA" id="ARBA00011009"/>
    </source>
</evidence>
<feature type="binding site" evidence="11">
    <location>
        <position position="111"/>
    </location>
    <ligand>
        <name>sn-glycerol 3-phosphate</name>
        <dbReference type="ChEBI" id="CHEBI:57597"/>
    </ligand>
</feature>